<keyword evidence="1" id="KW-1133">Transmembrane helix</keyword>
<name>A0A3G1A7M4_9CREN</name>
<dbReference type="AlphaFoldDB" id="A0A3G1A7M4"/>
<dbReference type="RefSeq" id="WP_148684645.1">
    <property type="nucleotide sequence ID" value="NZ_CP007493.1"/>
</dbReference>
<keyword evidence="1" id="KW-0472">Membrane</keyword>
<evidence type="ECO:0000313" key="3">
    <source>
        <dbReference type="Proteomes" id="UP000266720"/>
    </source>
</evidence>
<dbReference type="EMBL" id="CP007493">
    <property type="protein sequence ID" value="AJB42178.1"/>
    <property type="molecule type" value="Genomic_DNA"/>
</dbReference>
<dbReference type="GeneID" id="25406541"/>
<accession>A0A3G1A7M4</accession>
<reference evidence="3" key="1">
    <citation type="book" date="2010" name="EXTREMOPHILES" publisher="0:0-0">
        <title>Complete genome sequences of ten hyperthermophilic archaea reveal their metabolic capabilities and possible ecological roles.</title>
        <editorList>
            <person name="?"/>
        </editorList>
        <authorList>
            <person name="Ravin N.V."/>
            <person name="Mardanov A.V."/>
            <person name="Bonch-Osmolovskaya E.A."/>
            <person name="Skryabin K.G."/>
        </authorList>
    </citation>
    <scope>NUCLEOTIDE SEQUENCE [LARGE SCALE GENOMIC DNA]</scope>
    <source>
        <strain evidence="3">1505</strain>
    </source>
</reference>
<dbReference type="Proteomes" id="UP000266720">
    <property type="component" value="Chromosome"/>
</dbReference>
<gene>
    <name evidence="2" type="ORF">TCARB_1130</name>
</gene>
<dbReference type="STRING" id="697581.TCARB_1130"/>
<organism evidence="2 3">
    <name type="scientific">Thermofilum adornatum 1505</name>
    <dbReference type="NCBI Taxonomy" id="697581"/>
    <lineage>
        <taxon>Archaea</taxon>
        <taxon>Thermoproteota</taxon>
        <taxon>Thermoprotei</taxon>
        <taxon>Thermofilales</taxon>
        <taxon>Thermofilaceae</taxon>
        <taxon>Thermofilum</taxon>
    </lineage>
</organism>
<evidence type="ECO:0000256" key="1">
    <source>
        <dbReference type="SAM" id="Phobius"/>
    </source>
</evidence>
<dbReference type="KEGG" id="tcb:TCARB_1130"/>
<feature type="transmembrane region" description="Helical" evidence="1">
    <location>
        <begin position="1079"/>
        <end position="1097"/>
    </location>
</feature>
<keyword evidence="1" id="KW-0812">Transmembrane</keyword>
<protein>
    <submittedName>
        <fullName evidence="2">Uncharacterized protein</fullName>
    </submittedName>
</protein>
<sequence>MAMRGKLSLLIIVLALNLVAVTLLAQPTYSSTHFDVYDKAGAGLAYAQSIANALESGYSSLIGAGASLAPPCSGTKYNVTIVNLSGEGGEVRSSFLYDPSTGRITKACISYILMATGLSGSTLNHIAYHEMVHVAQASYYQYISVVSSYPWYVEANAEGVSSALSGVCGWEPWYFSYSLYTTNPYSYSDGNTQSYAYGAFYYWLIKSGAASVPGTLSGSFSGSTTNSDWVNSNYVSFLLAITKGIGICGKTYYPSYQTATLTGNSWTTSLSLDGLSAAYYKITLPAPGTVAITATGNVKSNLQLSQPFYVSNSSLILAIVNPSTSSITSQVTVTYSPPLIARVVSGVYKPLSGTLTLQLSITYANQPVTGTVTVNGQSVQASNGQATVTFSNVTWGSFHIDVSYWSDTYSFDLALNKPTLSWVTQTPLYLTGNGYGFIVLSINNPSQVSIETNVAAVSPMNGSTPVLAFQNPNMTVTFPPGQSTLQFSFNVNGFVSQGDGYIYLYTGPNDKLSTSFQVKPASISILSASYDTSIDKTNIQVAVQPAGITQSIDIKGTSGSLQVKLSTYTVGTLAFSIPSPNVVLQASPQIVAPLWFTASLQATLTVSGQCPSFPVDYRIQLKVNGTEVGGKVFKCGETASLSNTLNLTRTTADTYTLVANNNPAWATKVRIWLPKIQVSLKKWTVTDNGSNVVLQVSVSGSHRYLVLGRIVSNESFEISYDLPAGNKTLVLDTGFEKREIGMPPVILKVYAPEIVLRPYLVNYSLSINTNATVKARVKILLNGTTIGEALFDAEKNISTVKLSTVPKAPGAYVLRGEAWFARNETIFLYVSINGVKVSADRFRLLGTNTTITAYLFIYPRIPASINLTLAGCGLSTFKKVPANSTISLGFAEPCTLTVKAQVLNYTDQATVYWDVLNLYLAGQLGYMGAEPVIGNGTVRGEAKFSNGTLVPGKVTVNGESEVYVPDTGEKIFQLRVEYMGVSNETTVKAFLVPANLYLEALNISRKLSSSENLAKEISIATVTGRWDKVARAVSLYRELEKGSNLDPLNVLAAKLYEKWSAQGDDSLIGYVEFLNRNKIPIYAGILSAVSGIAYLVVRRRKAKA</sequence>
<evidence type="ECO:0000313" key="2">
    <source>
        <dbReference type="EMBL" id="AJB42178.1"/>
    </source>
</evidence>
<proteinExistence type="predicted"/>